<dbReference type="InterPro" id="IPR008920">
    <property type="entry name" value="TF_FadR/GntR_C"/>
</dbReference>
<dbReference type="PROSITE" id="PS50949">
    <property type="entry name" value="HTH_GNTR"/>
    <property type="match status" value="1"/>
</dbReference>
<comment type="caution">
    <text evidence="5">The sequence shown here is derived from an EMBL/GenBank/DDBJ whole genome shotgun (WGS) entry which is preliminary data.</text>
</comment>
<dbReference type="Gene3D" id="1.20.120.530">
    <property type="entry name" value="GntR ligand-binding domain-like"/>
    <property type="match status" value="1"/>
</dbReference>
<evidence type="ECO:0000259" key="4">
    <source>
        <dbReference type="PROSITE" id="PS50949"/>
    </source>
</evidence>
<dbReference type="Pfam" id="PF07729">
    <property type="entry name" value="FCD"/>
    <property type="match status" value="1"/>
</dbReference>
<accession>A0A7W6MLB7</accession>
<dbReference type="SMART" id="SM00345">
    <property type="entry name" value="HTH_GNTR"/>
    <property type="match status" value="1"/>
</dbReference>
<keyword evidence="2 5" id="KW-0238">DNA-binding</keyword>
<feature type="domain" description="HTH gntR-type" evidence="4">
    <location>
        <begin position="18"/>
        <end position="85"/>
    </location>
</feature>
<evidence type="ECO:0000256" key="2">
    <source>
        <dbReference type="ARBA" id="ARBA00023125"/>
    </source>
</evidence>
<dbReference type="PANTHER" id="PTHR43537:SF53">
    <property type="entry name" value="HTH-TYPE TRANSCRIPTIONAL REPRESSOR NANR"/>
    <property type="match status" value="1"/>
</dbReference>
<dbReference type="EMBL" id="JACIEK010000011">
    <property type="protein sequence ID" value="MBB3999610.1"/>
    <property type="molecule type" value="Genomic_DNA"/>
</dbReference>
<dbReference type="CDD" id="cd07377">
    <property type="entry name" value="WHTH_GntR"/>
    <property type="match status" value="1"/>
</dbReference>
<evidence type="ECO:0000313" key="5">
    <source>
        <dbReference type="EMBL" id="MBB3999610.1"/>
    </source>
</evidence>
<keyword evidence="1" id="KW-0805">Transcription regulation</keyword>
<evidence type="ECO:0000256" key="3">
    <source>
        <dbReference type="ARBA" id="ARBA00023163"/>
    </source>
</evidence>
<dbReference type="RefSeq" id="WP_183201159.1">
    <property type="nucleotide sequence ID" value="NZ_JACIEK010000011.1"/>
</dbReference>
<dbReference type="Pfam" id="PF00392">
    <property type="entry name" value="GntR"/>
    <property type="match status" value="1"/>
</dbReference>
<dbReference type="Gene3D" id="1.10.10.10">
    <property type="entry name" value="Winged helix-like DNA-binding domain superfamily/Winged helix DNA-binding domain"/>
    <property type="match status" value="1"/>
</dbReference>
<organism evidence="5 6">
    <name type="scientific">Aureimonas pseudogalii</name>
    <dbReference type="NCBI Taxonomy" id="1744844"/>
    <lineage>
        <taxon>Bacteria</taxon>
        <taxon>Pseudomonadati</taxon>
        <taxon>Pseudomonadota</taxon>
        <taxon>Alphaproteobacteria</taxon>
        <taxon>Hyphomicrobiales</taxon>
        <taxon>Aurantimonadaceae</taxon>
        <taxon>Aureimonas</taxon>
    </lineage>
</organism>
<dbReference type="InterPro" id="IPR036390">
    <property type="entry name" value="WH_DNA-bd_sf"/>
</dbReference>
<gene>
    <name evidence="5" type="ORF">GGR04_003480</name>
</gene>
<evidence type="ECO:0000256" key="1">
    <source>
        <dbReference type="ARBA" id="ARBA00023015"/>
    </source>
</evidence>
<dbReference type="SUPFAM" id="SSF46785">
    <property type="entry name" value="Winged helix' DNA-binding domain"/>
    <property type="match status" value="1"/>
</dbReference>
<keyword evidence="3" id="KW-0804">Transcription</keyword>
<dbReference type="SUPFAM" id="SSF48008">
    <property type="entry name" value="GntR ligand-binding domain-like"/>
    <property type="match status" value="1"/>
</dbReference>
<dbReference type="PANTHER" id="PTHR43537">
    <property type="entry name" value="TRANSCRIPTIONAL REGULATOR, GNTR FAMILY"/>
    <property type="match status" value="1"/>
</dbReference>
<name>A0A7W6MLB7_9HYPH</name>
<proteinExistence type="predicted"/>
<dbReference type="AlphaFoldDB" id="A0A7W6MLB7"/>
<dbReference type="Proteomes" id="UP000542776">
    <property type="component" value="Unassembled WGS sequence"/>
</dbReference>
<dbReference type="SMART" id="SM00895">
    <property type="entry name" value="FCD"/>
    <property type="match status" value="1"/>
</dbReference>
<evidence type="ECO:0000313" key="6">
    <source>
        <dbReference type="Proteomes" id="UP000542776"/>
    </source>
</evidence>
<dbReference type="InterPro" id="IPR011711">
    <property type="entry name" value="GntR_C"/>
</dbReference>
<dbReference type="InterPro" id="IPR000524">
    <property type="entry name" value="Tscrpt_reg_HTH_GntR"/>
</dbReference>
<sequence length="242" mass="26149">MSQPPPPNLAASAQPSARTTWETIHASLHEAIVRHRIDPGAKLVEDEIAGHFGVSRTIVRAALQALAREGVVEIRRNRGASVARPSPDEARGIFEARALVEPHLVRLAAARITGADVAALEACLLREHAALRDDRPQEAVHRSAEFHRIIAGIAGHEVLERILADLLSRSSLVVALYWRRPETLCESVAHHDLVAALERRDGARAAASMEAHLAALLDGLDFREPAPPRFSLAEALSSTAAP</sequence>
<dbReference type="GO" id="GO:0003677">
    <property type="term" value="F:DNA binding"/>
    <property type="evidence" value="ECO:0007669"/>
    <property type="project" value="UniProtKB-KW"/>
</dbReference>
<keyword evidence="6" id="KW-1185">Reference proteome</keyword>
<dbReference type="InterPro" id="IPR036388">
    <property type="entry name" value="WH-like_DNA-bd_sf"/>
</dbReference>
<reference evidence="5 6" key="1">
    <citation type="submission" date="2020-08" db="EMBL/GenBank/DDBJ databases">
        <title>Genomic Encyclopedia of Type Strains, Phase IV (KMG-IV): sequencing the most valuable type-strain genomes for metagenomic binning, comparative biology and taxonomic classification.</title>
        <authorList>
            <person name="Goeker M."/>
        </authorList>
    </citation>
    <scope>NUCLEOTIDE SEQUENCE [LARGE SCALE GENOMIC DNA]</scope>
    <source>
        <strain evidence="5 6">DSM 102238</strain>
    </source>
</reference>
<protein>
    <submittedName>
        <fullName evidence="5">DNA-binding GntR family transcriptional regulator</fullName>
    </submittedName>
</protein>
<dbReference type="GO" id="GO:0003700">
    <property type="term" value="F:DNA-binding transcription factor activity"/>
    <property type="evidence" value="ECO:0007669"/>
    <property type="project" value="InterPro"/>
</dbReference>